<comment type="caution">
    <text evidence="3">The sequence shown here is derived from an EMBL/GenBank/DDBJ whole genome shotgun (WGS) entry which is preliminary data.</text>
</comment>
<evidence type="ECO:0000313" key="3">
    <source>
        <dbReference type="EMBL" id="HAE8043586.1"/>
    </source>
</evidence>
<dbReference type="EMBL" id="DAAMHR010000013">
    <property type="protein sequence ID" value="HAC6704709.1"/>
    <property type="molecule type" value="Genomic_DNA"/>
</dbReference>
<gene>
    <name evidence="2" type="ORF">G0D15_18020</name>
    <name evidence="3" type="ORF">G4Q26_003748</name>
</gene>
<dbReference type="InterPro" id="IPR048291">
    <property type="entry name" value="Gp38_N"/>
</dbReference>
<dbReference type="AlphaFoldDB" id="A0A736ZWD6"/>
<name>A0A736ZWD6_SALPO</name>
<reference evidence="3" key="2">
    <citation type="submission" date="2018-07" db="EMBL/GenBank/DDBJ databases">
        <authorList>
            <consortium name="NCBI Pathogen Detection Project"/>
        </authorList>
    </citation>
    <scope>NUCLEOTIDE SEQUENCE</scope>
    <source>
        <strain evidence="2">M274</strain>
        <strain evidence="3">M275</strain>
    </source>
</reference>
<protein>
    <recommendedName>
        <fullName evidence="1">Phage tail fibre adhesin Gp38 N-terminal domain-containing protein</fullName>
    </recommendedName>
</protein>
<accession>A0A736ZWD6</accession>
<reference evidence="3" key="1">
    <citation type="journal article" date="2018" name="Genome Biol.">
        <title>SKESA: strategic k-mer extension for scrupulous assemblies.</title>
        <authorList>
            <person name="Souvorov A."/>
            <person name="Agarwala R."/>
            <person name="Lipman D.J."/>
        </authorList>
    </citation>
    <scope>NUCLEOTIDE SEQUENCE</scope>
    <source>
        <strain evidence="2">M274</strain>
        <strain evidence="3">M275</strain>
    </source>
</reference>
<evidence type="ECO:0000259" key="1">
    <source>
        <dbReference type="Pfam" id="PF21721"/>
    </source>
</evidence>
<evidence type="ECO:0000313" key="2">
    <source>
        <dbReference type="EMBL" id="HAC6704709.1"/>
    </source>
</evidence>
<feature type="domain" description="Phage tail fibre adhesin Gp38 N-terminal" evidence="1">
    <location>
        <begin position="1"/>
        <end position="40"/>
    </location>
</feature>
<proteinExistence type="predicted"/>
<organism evidence="3">
    <name type="scientific">Salmonella potsdam</name>
    <dbReference type="NCBI Taxonomy" id="597"/>
    <lineage>
        <taxon>Bacteria</taxon>
        <taxon>Pseudomonadati</taxon>
        <taxon>Pseudomonadota</taxon>
        <taxon>Gammaproteobacteria</taxon>
        <taxon>Enterobacterales</taxon>
        <taxon>Enterobacteriaceae</taxon>
        <taxon>Salmonella</taxon>
    </lineage>
</organism>
<sequence>MAIGSGWVGSSAVSTTSQRWMSAAGSAVKVGTPFYMSSLIGKAMQDFTMVVGNSTYGIMVQATNTQWVTGTVYYGGYSNNSTTTGAALAISGTSARIPSINATGSVSGTLLGCAITHISQGKDTAYIYIGLTNGPNQSFTLSLGGTNFSFAAHSFANNTRHYRASASSNWLYNKKGQTLAGVKV</sequence>
<dbReference type="EMBL" id="DAATCP010000014">
    <property type="protein sequence ID" value="HAE8043586.1"/>
    <property type="molecule type" value="Genomic_DNA"/>
</dbReference>
<dbReference type="Pfam" id="PF21721">
    <property type="entry name" value="Gp38_N"/>
    <property type="match status" value="1"/>
</dbReference>